<reference evidence="2 3" key="1">
    <citation type="journal article" date="2011" name="J. Bacteriol.">
        <title>Genome of Ochrobactrum anthropi ATCC 49188 T, a versatile opportunistic pathogen and symbiont of several eukaryotic hosts.</title>
        <authorList>
            <person name="Chain P.S."/>
            <person name="Lang D.M."/>
            <person name="Comerci D.J."/>
            <person name="Malfatti S.A."/>
            <person name="Vergez L.M."/>
            <person name="Shin M."/>
            <person name="Ugalde R.A."/>
            <person name="Garcia E."/>
            <person name="Tolmasky M.E."/>
        </authorList>
    </citation>
    <scope>NUCLEOTIDE SEQUENCE [LARGE SCALE GENOMIC DNA]</scope>
    <source>
        <strain evidence="3">ATCC 49188 / DSM 6882 / CCUG 24695 / JCM 21032 / LMG 3331 / NBRC 15819 / NCTC 12168 / Alc 37</strain>
    </source>
</reference>
<accession>A6X433</accession>
<dbReference type="EMBL" id="CP000759">
    <property type="protein sequence ID" value="ABS15987.1"/>
    <property type="molecule type" value="Genomic_DNA"/>
</dbReference>
<dbReference type="Proteomes" id="UP000002301">
    <property type="component" value="Chromosome 2"/>
</dbReference>
<dbReference type="HOGENOM" id="CLU_2024347_0_0_5"/>
<proteinExistence type="predicted"/>
<dbReference type="AlphaFoldDB" id="A6X433"/>
<protein>
    <submittedName>
        <fullName evidence="2">Uncharacterized protein</fullName>
    </submittedName>
</protein>
<keyword evidence="3" id="KW-1185">Reference proteome</keyword>
<sequence>MFEYSEETGTRNPGSPHSNQMTPFNRELYVLATLCHLVLKLEHKPGLPVDDCLAEVVKQKGTNLPDFWAKSLNNTLARLSASVDIINERLMMLDKDAKTYSFPEMRKRLTDRYEYNPEMIFV</sequence>
<name>A6X433_BRUA4</name>
<dbReference type="RefSeq" id="WP_012092722.1">
    <property type="nucleotide sequence ID" value="NC_009668.1"/>
</dbReference>
<organism evidence="2 3">
    <name type="scientific">Brucella anthropi (strain ATCC 49188 / DSM 6882 / CCUG 24695 / JCM 21032 / LMG 3331 / NBRC 15819 / NCTC 12168 / Alc 37)</name>
    <name type="common">Ochrobactrum anthropi</name>
    <dbReference type="NCBI Taxonomy" id="439375"/>
    <lineage>
        <taxon>Bacteria</taxon>
        <taxon>Pseudomonadati</taxon>
        <taxon>Pseudomonadota</taxon>
        <taxon>Alphaproteobacteria</taxon>
        <taxon>Hyphomicrobiales</taxon>
        <taxon>Brucellaceae</taxon>
        <taxon>Brucella/Ochrobactrum group</taxon>
        <taxon>Brucella</taxon>
    </lineage>
</organism>
<dbReference type="KEGG" id="oan:Oant_3280"/>
<feature type="compositionally biased region" description="Polar residues" evidence="1">
    <location>
        <begin position="10"/>
        <end position="20"/>
    </location>
</feature>
<evidence type="ECO:0000256" key="1">
    <source>
        <dbReference type="SAM" id="MobiDB-lite"/>
    </source>
</evidence>
<gene>
    <name evidence="2" type="ordered locus">Oant_3280</name>
</gene>
<dbReference type="PATRIC" id="fig|439375.7.peg.3434"/>
<feature type="region of interest" description="Disordered" evidence="1">
    <location>
        <begin position="1"/>
        <end position="20"/>
    </location>
</feature>
<evidence type="ECO:0000313" key="3">
    <source>
        <dbReference type="Proteomes" id="UP000002301"/>
    </source>
</evidence>
<evidence type="ECO:0000313" key="2">
    <source>
        <dbReference type="EMBL" id="ABS15987.1"/>
    </source>
</evidence>